<dbReference type="AlphaFoldDB" id="A0A409VEN9"/>
<accession>A0A409VEN9</accession>
<dbReference type="GO" id="GO:0005634">
    <property type="term" value="C:nucleus"/>
    <property type="evidence" value="ECO:0007669"/>
    <property type="project" value="UniProtKB-SubCell"/>
</dbReference>
<reference evidence="5 6" key="1">
    <citation type="journal article" date="2018" name="Evol. Lett.">
        <title>Horizontal gene cluster transfer increased hallucinogenic mushroom diversity.</title>
        <authorList>
            <person name="Reynolds H.T."/>
            <person name="Vijayakumar V."/>
            <person name="Gluck-Thaler E."/>
            <person name="Korotkin H.B."/>
            <person name="Matheny P.B."/>
            <person name="Slot J.C."/>
        </authorList>
    </citation>
    <scope>NUCLEOTIDE SEQUENCE [LARGE SCALE GENOMIC DNA]</scope>
    <source>
        <strain evidence="5 6">2629</strain>
    </source>
</reference>
<dbReference type="OrthoDB" id="424974at2759"/>
<dbReference type="CDD" id="cd12148">
    <property type="entry name" value="fungal_TF_MHR"/>
    <property type="match status" value="1"/>
</dbReference>
<feature type="region of interest" description="Disordered" evidence="3">
    <location>
        <begin position="684"/>
        <end position="778"/>
    </location>
</feature>
<name>A0A409VEN9_9AGAR</name>
<comment type="subcellular location">
    <subcellularLocation>
        <location evidence="1">Nucleus</location>
    </subcellularLocation>
</comment>
<dbReference type="STRING" id="181874.A0A409VEN9"/>
<dbReference type="GO" id="GO:0008270">
    <property type="term" value="F:zinc ion binding"/>
    <property type="evidence" value="ECO:0007669"/>
    <property type="project" value="InterPro"/>
</dbReference>
<gene>
    <name evidence="5" type="ORF">CVT24_008327</name>
</gene>
<dbReference type="Pfam" id="PF04082">
    <property type="entry name" value="Fungal_trans"/>
    <property type="match status" value="1"/>
</dbReference>
<dbReference type="EMBL" id="NHTK01006083">
    <property type="protein sequence ID" value="PPQ64700.1"/>
    <property type="molecule type" value="Genomic_DNA"/>
</dbReference>
<dbReference type="SMART" id="SM00906">
    <property type="entry name" value="Fungal_trans"/>
    <property type="match status" value="1"/>
</dbReference>
<protein>
    <recommendedName>
        <fullName evidence="4">Xylanolytic transcriptional activator regulatory domain-containing protein</fullName>
    </recommendedName>
</protein>
<evidence type="ECO:0000256" key="2">
    <source>
        <dbReference type="ARBA" id="ARBA00023242"/>
    </source>
</evidence>
<dbReference type="InParanoid" id="A0A409VEN9"/>
<evidence type="ECO:0000313" key="6">
    <source>
        <dbReference type="Proteomes" id="UP000284842"/>
    </source>
</evidence>
<dbReference type="Proteomes" id="UP000284842">
    <property type="component" value="Unassembled WGS sequence"/>
</dbReference>
<comment type="caution">
    <text evidence="5">The sequence shown here is derived from an EMBL/GenBank/DDBJ whole genome shotgun (WGS) entry which is preliminary data.</text>
</comment>
<evidence type="ECO:0000313" key="5">
    <source>
        <dbReference type="EMBL" id="PPQ64700.1"/>
    </source>
</evidence>
<feature type="domain" description="Xylanolytic transcriptional activator regulatory" evidence="4">
    <location>
        <begin position="356"/>
        <end position="429"/>
    </location>
</feature>
<feature type="region of interest" description="Disordered" evidence="3">
    <location>
        <begin position="802"/>
        <end position="825"/>
    </location>
</feature>
<dbReference type="InterPro" id="IPR007219">
    <property type="entry name" value="XnlR_reg_dom"/>
</dbReference>
<dbReference type="InterPro" id="IPR050613">
    <property type="entry name" value="Sec_Metabolite_Reg"/>
</dbReference>
<evidence type="ECO:0000256" key="3">
    <source>
        <dbReference type="SAM" id="MobiDB-lite"/>
    </source>
</evidence>
<evidence type="ECO:0000256" key="1">
    <source>
        <dbReference type="ARBA" id="ARBA00004123"/>
    </source>
</evidence>
<keyword evidence="2" id="KW-0539">Nucleus</keyword>
<feature type="compositionally biased region" description="Low complexity" evidence="3">
    <location>
        <begin position="749"/>
        <end position="765"/>
    </location>
</feature>
<organism evidence="5 6">
    <name type="scientific">Panaeolus cyanescens</name>
    <dbReference type="NCBI Taxonomy" id="181874"/>
    <lineage>
        <taxon>Eukaryota</taxon>
        <taxon>Fungi</taxon>
        <taxon>Dikarya</taxon>
        <taxon>Basidiomycota</taxon>
        <taxon>Agaricomycotina</taxon>
        <taxon>Agaricomycetes</taxon>
        <taxon>Agaricomycetidae</taxon>
        <taxon>Agaricales</taxon>
        <taxon>Agaricineae</taxon>
        <taxon>Galeropsidaceae</taxon>
        <taxon>Panaeolus</taxon>
    </lineage>
</organism>
<feature type="compositionally biased region" description="Low complexity" evidence="3">
    <location>
        <begin position="699"/>
        <end position="712"/>
    </location>
</feature>
<feature type="compositionally biased region" description="Low complexity" evidence="3">
    <location>
        <begin position="802"/>
        <end position="813"/>
    </location>
</feature>
<dbReference type="PANTHER" id="PTHR31001:SF56">
    <property type="entry name" value="ZN(2)-C6 FUNGAL-TYPE DOMAIN-CONTAINING PROTEIN"/>
    <property type="match status" value="1"/>
</dbReference>
<dbReference type="PANTHER" id="PTHR31001">
    <property type="entry name" value="UNCHARACTERIZED TRANSCRIPTIONAL REGULATORY PROTEIN"/>
    <property type="match status" value="1"/>
</dbReference>
<evidence type="ECO:0000259" key="4">
    <source>
        <dbReference type="SMART" id="SM00906"/>
    </source>
</evidence>
<proteinExistence type="predicted"/>
<keyword evidence="6" id="KW-1185">Reference proteome</keyword>
<dbReference type="GO" id="GO:0006351">
    <property type="term" value="P:DNA-templated transcription"/>
    <property type="evidence" value="ECO:0007669"/>
    <property type="project" value="InterPro"/>
</dbReference>
<sequence length="885" mass="98843">MPVDPSHNPLFRRAARKLTPDDEIDSRRARGEISCAECRSSNATKNFHAVHVVVRRGCPSICPNGSLSTGQGTRFVLADTTQLHAKISEMGHRIRQLEDALAIFQSGVSNEVHPLLREDLLAIKFGPEKGYVPDKEKTVPKKSPEPPLDAFGTLTIGERGEAKYFGPSAGSETLFLAGAELEQSGSLDDDYYRSTHENSNVDIARLSSLFPFGGECTDFEHQLELLLGNLPVEPRAWSLCETYYEQAAWAFRPIKRDEFIDEILSPIYKSLKDRESAALVSPHKLAVMYLVFALGALVDLTLDPYNKEADTYYQLSRASLSLRSVFDSPEIATVQAVVLMASYHGMAGRRYTMDSSWSLTSLGAKLAQSFGLHRDSAKWNMDAKTVQRRRSLFWELFSAEHFYSLALGRPPSIRLSYVDCELPDDDEATVDADGKVLVGYYRWKYEFTKEVFAPAIEHTLTAEAPQYQTILELDRKVREKTLPAHLNVFMNMDDENLTPSNYMRKCILGQYRSVTLLYLHRSFFAQAMLDHPSNPLKSPYSPSFLAAYRCASGMIKSSLNHYDRFPELCGRWWGIWTHLFSAAIIVGCIVTRSPSSSMAPAAFIELGLACDLFQKGAIHSRRARSGLAIICKMRQKAFQVYSQFRTNNIIPSPLPHHGREYETDELALFGGQTRVLVTKLLRAHKHRKSMPSTSTQNISSPSPSEADSSRSNSSHDHAQDVHPSLVEYLSGLPPSQTHSPESMEQSYNNQEPQPSSSAQSPSNAPQEPPSWTSWTTPSLYTALPPDTYANIASNQGGSSIQYSQEEMSQSQSSGFPSYQQAPPDNANALVDLGMMMSGESGMDEQWMTFMRDSGLLQINPGTMTNYAMPPTELPTYHDISQSRIY</sequence>
<feature type="compositionally biased region" description="Polar residues" evidence="3">
    <location>
        <begin position="733"/>
        <end position="748"/>
    </location>
</feature>
<dbReference type="GO" id="GO:0003677">
    <property type="term" value="F:DNA binding"/>
    <property type="evidence" value="ECO:0007669"/>
    <property type="project" value="InterPro"/>
</dbReference>